<reference evidence="2" key="1">
    <citation type="submission" date="2022-10" db="EMBL/GenBank/DDBJ databases">
        <title>Genome assembly of Pristionchus species.</title>
        <authorList>
            <person name="Yoshida K."/>
            <person name="Sommer R.J."/>
        </authorList>
    </citation>
    <scope>NUCLEOTIDE SEQUENCE [LARGE SCALE GENOMIC DNA]</scope>
    <source>
        <strain evidence="2">RS5460</strain>
    </source>
</reference>
<dbReference type="EMBL" id="BTRK01000001">
    <property type="protein sequence ID" value="GMR30524.1"/>
    <property type="molecule type" value="Genomic_DNA"/>
</dbReference>
<evidence type="ECO:0000313" key="1">
    <source>
        <dbReference type="EMBL" id="GMR30524.1"/>
    </source>
</evidence>
<proteinExistence type="predicted"/>
<feature type="non-terminal residue" evidence="1">
    <location>
        <position position="1"/>
    </location>
</feature>
<accession>A0AAN4YZ84</accession>
<dbReference type="Proteomes" id="UP001328107">
    <property type="component" value="Unassembled WGS sequence"/>
</dbReference>
<organism evidence="1 2">
    <name type="scientific">Pristionchus mayeri</name>
    <dbReference type="NCBI Taxonomy" id="1317129"/>
    <lineage>
        <taxon>Eukaryota</taxon>
        <taxon>Metazoa</taxon>
        <taxon>Ecdysozoa</taxon>
        <taxon>Nematoda</taxon>
        <taxon>Chromadorea</taxon>
        <taxon>Rhabditida</taxon>
        <taxon>Rhabditina</taxon>
        <taxon>Diplogasteromorpha</taxon>
        <taxon>Diplogasteroidea</taxon>
        <taxon>Neodiplogasteridae</taxon>
        <taxon>Pristionchus</taxon>
    </lineage>
</organism>
<dbReference type="AlphaFoldDB" id="A0AAN4YZ84"/>
<gene>
    <name evidence="1" type="ORF">PMAYCL1PPCAC_00719</name>
</gene>
<keyword evidence="2" id="KW-1185">Reference proteome</keyword>
<sequence length="174" mass="18365">KCKKIYLKSLLLVELLRSTREFIVIAIDCTERGTVRIGHSNGKLLIGDVFGLLLGSLSLSFLSAPRSAVVAPGTVTSCCVGVAMATIPARGSPDAHQTANDEASTPPSAASLVVVHVVVVVMPVRPLGVVMPFTLPRIPLRTSTVRLVPSLGRRRGRSLGAGHYRSIGCGRSEN</sequence>
<name>A0AAN4YZ84_9BILA</name>
<comment type="caution">
    <text evidence="1">The sequence shown here is derived from an EMBL/GenBank/DDBJ whole genome shotgun (WGS) entry which is preliminary data.</text>
</comment>
<evidence type="ECO:0000313" key="2">
    <source>
        <dbReference type="Proteomes" id="UP001328107"/>
    </source>
</evidence>
<protein>
    <submittedName>
        <fullName evidence="1">Uncharacterized protein</fullName>
    </submittedName>
</protein>